<evidence type="ECO:0000259" key="5">
    <source>
        <dbReference type="Pfam" id="PF14257"/>
    </source>
</evidence>
<evidence type="ECO:0000313" key="7">
    <source>
        <dbReference type="Proteomes" id="UP000231092"/>
    </source>
</evidence>
<accession>A0A2M8Z6J9</accession>
<evidence type="ECO:0000313" key="6">
    <source>
        <dbReference type="EMBL" id="PJJ29061.1"/>
    </source>
</evidence>
<keyword evidence="3" id="KW-1133">Transmembrane helix</keyword>
<organism evidence="6 7">
    <name type="scientific">[Clostridium] celerecrescens 18A</name>
    <dbReference type="NCBI Taxonomy" id="1286362"/>
    <lineage>
        <taxon>Bacteria</taxon>
        <taxon>Bacillati</taxon>
        <taxon>Bacillota</taxon>
        <taxon>Clostridia</taxon>
        <taxon>Lachnospirales</taxon>
        <taxon>Lachnospiraceae</taxon>
        <taxon>Lacrimispora</taxon>
    </lineage>
</organism>
<dbReference type="Pfam" id="PF14257">
    <property type="entry name" value="DUF4349"/>
    <property type="match status" value="1"/>
</dbReference>
<protein>
    <submittedName>
        <fullName evidence="6">Uncharacterized protein DUF4349</fullName>
    </submittedName>
</protein>
<name>A0A2M8Z6J9_9FIRM</name>
<comment type="caution">
    <text evidence="6">The sequence shown here is derived from an EMBL/GenBank/DDBJ whole genome shotgun (WGS) entry which is preliminary data.</text>
</comment>
<dbReference type="EMBL" id="PGET01000001">
    <property type="protein sequence ID" value="PJJ29061.1"/>
    <property type="molecule type" value="Genomic_DNA"/>
</dbReference>
<feature type="transmembrane region" description="Helical" evidence="3">
    <location>
        <begin position="271"/>
        <end position="299"/>
    </location>
</feature>
<evidence type="ECO:0000256" key="2">
    <source>
        <dbReference type="SAM" id="MobiDB-lite"/>
    </source>
</evidence>
<dbReference type="Proteomes" id="UP000231092">
    <property type="component" value="Unassembled WGS sequence"/>
</dbReference>
<dbReference type="InterPro" id="IPR025645">
    <property type="entry name" value="DUF4349"/>
</dbReference>
<dbReference type="RefSeq" id="WP_100305491.1">
    <property type="nucleotide sequence ID" value="NZ_PGET01000001.1"/>
</dbReference>
<feature type="region of interest" description="Disordered" evidence="2">
    <location>
        <begin position="51"/>
        <end position="74"/>
    </location>
</feature>
<dbReference type="OrthoDB" id="2162337at2"/>
<evidence type="ECO:0000256" key="3">
    <source>
        <dbReference type="SAM" id="Phobius"/>
    </source>
</evidence>
<feature type="coiled-coil region" evidence="1">
    <location>
        <begin position="165"/>
        <end position="229"/>
    </location>
</feature>
<evidence type="ECO:0000256" key="1">
    <source>
        <dbReference type="SAM" id="Coils"/>
    </source>
</evidence>
<keyword evidence="3" id="KW-0472">Membrane</keyword>
<feature type="signal peptide" evidence="4">
    <location>
        <begin position="1"/>
        <end position="26"/>
    </location>
</feature>
<reference evidence="6 7" key="1">
    <citation type="submission" date="2017-11" db="EMBL/GenBank/DDBJ databases">
        <title>Understudied soil microbes with underappreciated capabilities: Untangling the Clostridium saccharolyticum group.</title>
        <authorList>
            <person name="Leschine S."/>
        </authorList>
    </citation>
    <scope>NUCLEOTIDE SEQUENCE [LARGE SCALE GENOMIC DNA]</scope>
    <source>
        <strain evidence="6 7">18A</strain>
    </source>
</reference>
<keyword evidence="1" id="KW-0175">Coiled coil</keyword>
<gene>
    <name evidence="6" type="ORF">H171_2590</name>
</gene>
<feature type="domain" description="DUF4349" evidence="5">
    <location>
        <begin position="80"/>
        <end position="294"/>
    </location>
</feature>
<feature type="chain" id="PRO_5014631038" evidence="4">
    <location>
        <begin position="27"/>
        <end position="325"/>
    </location>
</feature>
<keyword evidence="4" id="KW-0732">Signal</keyword>
<keyword evidence="3" id="KW-0812">Transmembrane</keyword>
<dbReference type="AlphaFoldDB" id="A0A2M8Z6J9"/>
<feature type="compositionally biased region" description="Basic and acidic residues" evidence="2">
    <location>
        <begin position="52"/>
        <end position="63"/>
    </location>
</feature>
<evidence type="ECO:0000256" key="4">
    <source>
        <dbReference type="SAM" id="SignalP"/>
    </source>
</evidence>
<sequence length="325" mass="36164">MRIRKWGFIPSLLFVLCLSACSSKSAATAQNAASDYGVAMPAEINDSVSADSRYENETGEKPETSLASETGGSQMLPAGRKLIRNISMNVETNEFETLLSNLQTKITQLGGYVEQSDMSGSSQDRMGNPDPRFANMTVRVPVNQIDSFIESVETNGNVTNKSESTQDVTLQYSDLESRKKSLEIEQEKLWEFLEKAESIDTVITLQQRLSEIRYQLESMESQLRLYDNQVDYSTVSLSIREVTTFTPIAPESAGTRISNGFTSNLKLFKNVVLNLTIGIITTIPFWFPIAAVASAIIFFRRRKKKKLPAIALTKEEKEPSGTPKV</sequence>
<proteinExistence type="predicted"/>